<evidence type="ECO:0000256" key="1">
    <source>
        <dbReference type="ARBA" id="ARBA00004606"/>
    </source>
</evidence>
<evidence type="ECO:0000313" key="8">
    <source>
        <dbReference type="Proteomes" id="UP000095009"/>
    </source>
</evidence>
<dbReference type="Gene3D" id="3.90.550.10">
    <property type="entry name" value="Spore Coat Polysaccharide Biosynthesis Protein SpsA, Chain A"/>
    <property type="match status" value="1"/>
</dbReference>
<dbReference type="GO" id="GO:0006487">
    <property type="term" value="P:protein N-linked glycosylation"/>
    <property type="evidence" value="ECO:0007669"/>
    <property type="project" value="TreeGrafter"/>
</dbReference>
<evidence type="ECO:0000313" key="7">
    <source>
        <dbReference type="EMBL" id="ODQ67894.1"/>
    </source>
</evidence>
<organism evidence="7 8">
    <name type="scientific">Nadsonia fulvescens var. elongata DSM 6958</name>
    <dbReference type="NCBI Taxonomy" id="857566"/>
    <lineage>
        <taxon>Eukaryota</taxon>
        <taxon>Fungi</taxon>
        <taxon>Dikarya</taxon>
        <taxon>Ascomycota</taxon>
        <taxon>Saccharomycotina</taxon>
        <taxon>Dipodascomycetes</taxon>
        <taxon>Dipodascales</taxon>
        <taxon>Dipodascales incertae sedis</taxon>
        <taxon>Nadsonia</taxon>
    </lineage>
</organism>
<name>A0A1E3PRL1_9ASCO</name>
<dbReference type="OrthoDB" id="439943at2759"/>
<evidence type="ECO:0000256" key="6">
    <source>
        <dbReference type="PIRSR" id="PIRSR018153-1"/>
    </source>
</evidence>
<dbReference type="GO" id="GO:0000026">
    <property type="term" value="F:alpha-1,2-mannosyltransferase activity"/>
    <property type="evidence" value="ECO:0007669"/>
    <property type="project" value="TreeGrafter"/>
</dbReference>
<keyword evidence="5" id="KW-0735">Signal-anchor</keyword>
<feature type="active site" description="Nucleophile" evidence="6">
    <location>
        <position position="227"/>
    </location>
</feature>
<reference evidence="7 8" key="1">
    <citation type="journal article" date="2016" name="Proc. Natl. Acad. Sci. U.S.A.">
        <title>Comparative genomics of biotechnologically important yeasts.</title>
        <authorList>
            <person name="Riley R."/>
            <person name="Haridas S."/>
            <person name="Wolfe K.H."/>
            <person name="Lopes M.R."/>
            <person name="Hittinger C.T."/>
            <person name="Goeker M."/>
            <person name="Salamov A.A."/>
            <person name="Wisecaver J.H."/>
            <person name="Long T.M."/>
            <person name="Calvey C.H."/>
            <person name="Aerts A.L."/>
            <person name="Barry K.W."/>
            <person name="Choi C."/>
            <person name="Clum A."/>
            <person name="Coughlan A.Y."/>
            <person name="Deshpande S."/>
            <person name="Douglass A.P."/>
            <person name="Hanson S.J."/>
            <person name="Klenk H.-P."/>
            <person name="LaButti K.M."/>
            <person name="Lapidus A."/>
            <person name="Lindquist E.A."/>
            <person name="Lipzen A.M."/>
            <person name="Meier-Kolthoff J.P."/>
            <person name="Ohm R.A."/>
            <person name="Otillar R.P."/>
            <person name="Pangilinan J.L."/>
            <person name="Peng Y."/>
            <person name="Rokas A."/>
            <person name="Rosa C.A."/>
            <person name="Scheuner C."/>
            <person name="Sibirny A.A."/>
            <person name="Slot J.C."/>
            <person name="Stielow J.B."/>
            <person name="Sun H."/>
            <person name="Kurtzman C.P."/>
            <person name="Blackwell M."/>
            <person name="Grigoriev I.V."/>
            <person name="Jeffries T.W."/>
        </authorList>
    </citation>
    <scope>NUCLEOTIDE SEQUENCE [LARGE SCALE GENOMIC DNA]</scope>
    <source>
        <strain evidence="7 8">DSM 6958</strain>
    </source>
</reference>
<dbReference type="Pfam" id="PF01793">
    <property type="entry name" value="Glyco_transf_15"/>
    <property type="match status" value="1"/>
</dbReference>
<dbReference type="PANTHER" id="PTHR31121">
    <property type="entry name" value="ALPHA-1,2 MANNOSYLTRANSFERASE KTR1"/>
    <property type="match status" value="1"/>
</dbReference>
<sequence length="337" mass="40256">MQIGGENATFVMLVRNRELNQALHSIREVEDRLNKKLKYPWTFLNDEPFTEEFKTLTTGLVSGATEYYLIEKEFWSRPDNIDDEKLEESMNQMTENGVIYGHSESYRHMCRFNSGFFFRTAPMLKYDWYWRVEPDTHYYCEIDYDPFEFMRVNNKTYGFVIALQEYEDTIPTLWQHTIDFFYNLFPQHVAENNSFDFIGDLSLARPGDVEPQTKTGYNLCHFWSNFEIGNLNFFRSQAYLDYFNYLESKQGFFYERWGDAPVHSLAVSIMLDKHQIHHFDDIGYYHPPFWRCPHDEESYVSGRCVCPKATADEDNFDFSPFSCLPRWWKLTGKHHIA</sequence>
<dbReference type="InterPro" id="IPR002685">
    <property type="entry name" value="Glyco_trans_15"/>
</dbReference>
<comment type="similarity">
    <text evidence="2">Belongs to the glycosyltransferase 15 family.</text>
</comment>
<dbReference type="InterPro" id="IPR029044">
    <property type="entry name" value="Nucleotide-diphossugar_trans"/>
</dbReference>
<keyword evidence="5" id="KW-0812">Transmembrane</keyword>
<dbReference type="STRING" id="857566.A0A1E3PRL1"/>
<dbReference type="GO" id="GO:0016020">
    <property type="term" value="C:membrane"/>
    <property type="evidence" value="ECO:0007669"/>
    <property type="project" value="UniProtKB-SubCell"/>
</dbReference>
<dbReference type="PANTHER" id="PTHR31121:SF10">
    <property type="entry name" value="MANNOSYLTRANSFERASE KTR2-RELATED"/>
    <property type="match status" value="1"/>
</dbReference>
<dbReference type="GO" id="GO:0006493">
    <property type="term" value="P:protein O-linked glycosylation"/>
    <property type="evidence" value="ECO:0007669"/>
    <property type="project" value="TreeGrafter"/>
</dbReference>
<dbReference type="EMBL" id="KV454406">
    <property type="protein sequence ID" value="ODQ67894.1"/>
    <property type="molecule type" value="Genomic_DNA"/>
</dbReference>
<gene>
    <name evidence="7" type="ORF">NADFUDRAFT_68259</name>
</gene>
<dbReference type="PIRSF" id="PIRSF018153">
    <property type="entry name" value="Glyco_trans_15"/>
    <property type="match status" value="1"/>
</dbReference>
<evidence type="ECO:0000256" key="3">
    <source>
        <dbReference type="ARBA" id="ARBA00022676"/>
    </source>
</evidence>
<accession>A0A1E3PRL1</accession>
<comment type="subcellular location">
    <subcellularLocation>
        <location evidence="1">Membrane</location>
        <topology evidence="1">Single-pass type II membrane protein</topology>
    </subcellularLocation>
</comment>
<proteinExistence type="inferred from homology"/>
<evidence type="ECO:0000256" key="2">
    <source>
        <dbReference type="ARBA" id="ARBA00007677"/>
    </source>
</evidence>
<dbReference type="SUPFAM" id="SSF53448">
    <property type="entry name" value="Nucleotide-diphospho-sugar transferases"/>
    <property type="match status" value="1"/>
</dbReference>
<evidence type="ECO:0000256" key="5">
    <source>
        <dbReference type="ARBA" id="ARBA00022968"/>
    </source>
</evidence>
<dbReference type="AlphaFoldDB" id="A0A1E3PRL1"/>
<keyword evidence="3" id="KW-0328">Glycosyltransferase</keyword>
<dbReference type="FunFam" id="3.90.550.10:FF:000051">
    <property type="entry name" value="Alpha-1,2-mannosyltransferase (Ktr4)"/>
    <property type="match status" value="1"/>
</dbReference>
<dbReference type="GO" id="GO:0005794">
    <property type="term" value="C:Golgi apparatus"/>
    <property type="evidence" value="ECO:0007669"/>
    <property type="project" value="TreeGrafter"/>
</dbReference>
<protein>
    <submittedName>
        <fullName evidence="7">Glycosyl transferase</fullName>
    </submittedName>
</protein>
<keyword evidence="8" id="KW-1185">Reference proteome</keyword>
<dbReference type="GO" id="GO:0000032">
    <property type="term" value="P:cell wall mannoprotein biosynthetic process"/>
    <property type="evidence" value="ECO:0007669"/>
    <property type="project" value="TreeGrafter"/>
</dbReference>
<keyword evidence="4 7" id="KW-0808">Transferase</keyword>
<evidence type="ECO:0000256" key="4">
    <source>
        <dbReference type="ARBA" id="ARBA00022679"/>
    </source>
</evidence>
<dbReference type="Proteomes" id="UP000095009">
    <property type="component" value="Unassembled WGS sequence"/>
</dbReference>